<protein>
    <recommendedName>
        <fullName evidence="4">Nitrogen fixation protein FixH</fullName>
    </recommendedName>
</protein>
<evidence type="ECO:0008006" key="4">
    <source>
        <dbReference type="Google" id="ProtNLM"/>
    </source>
</evidence>
<evidence type="ECO:0000313" key="3">
    <source>
        <dbReference type="Proteomes" id="UP000295106"/>
    </source>
</evidence>
<dbReference type="Proteomes" id="UP000295106">
    <property type="component" value="Unassembled WGS sequence"/>
</dbReference>
<dbReference type="RefSeq" id="WP_242478617.1">
    <property type="nucleotide sequence ID" value="NZ_CP181386.1"/>
</dbReference>
<accession>A0A4R2M8W3</accession>
<organism evidence="2 3">
    <name type="scientific">Rubrivivax gelatinosus</name>
    <name type="common">Rhodocyclus gelatinosus</name>
    <name type="synonym">Rhodopseudomonas gelatinosa</name>
    <dbReference type="NCBI Taxonomy" id="28068"/>
    <lineage>
        <taxon>Bacteria</taxon>
        <taxon>Pseudomonadati</taxon>
        <taxon>Pseudomonadota</taxon>
        <taxon>Betaproteobacteria</taxon>
        <taxon>Burkholderiales</taxon>
        <taxon>Sphaerotilaceae</taxon>
        <taxon>Rubrivivax</taxon>
    </lineage>
</organism>
<keyword evidence="1" id="KW-0472">Membrane</keyword>
<dbReference type="GeneID" id="99684464"/>
<dbReference type="AlphaFoldDB" id="A0A4R2M8W3"/>
<proteinExistence type="predicted"/>
<keyword evidence="1" id="KW-0812">Transmembrane</keyword>
<sequence>MSATPVSQDPATPWWRIGMVWLVLGGPLVVVVAAIATAVIAIRGADIVITEVPSSVPQAGQVEAQTPAIAARNHAATAAP</sequence>
<dbReference type="EMBL" id="SLXD01000005">
    <property type="protein sequence ID" value="TCP03102.1"/>
    <property type="molecule type" value="Genomic_DNA"/>
</dbReference>
<feature type="transmembrane region" description="Helical" evidence="1">
    <location>
        <begin position="20"/>
        <end position="42"/>
    </location>
</feature>
<gene>
    <name evidence="2" type="ORF">EV684_105269</name>
</gene>
<keyword evidence="1" id="KW-1133">Transmembrane helix</keyword>
<evidence type="ECO:0000256" key="1">
    <source>
        <dbReference type="SAM" id="Phobius"/>
    </source>
</evidence>
<evidence type="ECO:0000313" key="2">
    <source>
        <dbReference type="EMBL" id="TCP03102.1"/>
    </source>
</evidence>
<name>A0A4R2M8W3_RUBGE</name>
<reference evidence="2 3" key="1">
    <citation type="submission" date="2019-03" db="EMBL/GenBank/DDBJ databases">
        <title>Genomic Encyclopedia of Type Strains, Phase IV (KMG-IV): sequencing the most valuable type-strain genomes for metagenomic binning, comparative biology and taxonomic classification.</title>
        <authorList>
            <person name="Goeker M."/>
        </authorList>
    </citation>
    <scope>NUCLEOTIDE SEQUENCE [LARGE SCALE GENOMIC DNA]</scope>
    <source>
        <strain evidence="2 3">DSM 1709</strain>
    </source>
</reference>
<comment type="caution">
    <text evidence="2">The sequence shown here is derived from an EMBL/GenBank/DDBJ whole genome shotgun (WGS) entry which is preliminary data.</text>
</comment>